<protein>
    <submittedName>
        <fullName evidence="2">Uncharacterized protein</fullName>
    </submittedName>
</protein>
<accession>A0A0A9HGU6</accession>
<keyword evidence="1" id="KW-0812">Transmembrane</keyword>
<keyword evidence="1" id="KW-1133">Transmembrane helix</keyword>
<dbReference type="EMBL" id="GBRH01163825">
    <property type="protein sequence ID" value="JAE34071.1"/>
    <property type="molecule type" value="Transcribed_RNA"/>
</dbReference>
<sequence>MRYVCWWVVQYVPRYVYRNVPCNANMQLSCVTALVLLLQCIGVFLSGLLNH</sequence>
<evidence type="ECO:0000313" key="2">
    <source>
        <dbReference type="EMBL" id="JAE34071.1"/>
    </source>
</evidence>
<feature type="transmembrane region" description="Helical" evidence="1">
    <location>
        <begin position="26"/>
        <end position="49"/>
    </location>
</feature>
<reference evidence="2" key="1">
    <citation type="submission" date="2014-09" db="EMBL/GenBank/DDBJ databases">
        <authorList>
            <person name="Magalhaes I.L.F."/>
            <person name="Oliveira U."/>
            <person name="Santos F.R."/>
            <person name="Vidigal T.H.D.A."/>
            <person name="Brescovit A.D."/>
            <person name="Santos A.J."/>
        </authorList>
    </citation>
    <scope>NUCLEOTIDE SEQUENCE</scope>
    <source>
        <tissue evidence="2">Shoot tissue taken approximately 20 cm above the soil surface</tissue>
    </source>
</reference>
<keyword evidence="1" id="KW-0472">Membrane</keyword>
<proteinExistence type="predicted"/>
<name>A0A0A9HGU6_ARUDO</name>
<evidence type="ECO:0000256" key="1">
    <source>
        <dbReference type="SAM" id="Phobius"/>
    </source>
</evidence>
<dbReference type="AlphaFoldDB" id="A0A0A9HGU6"/>
<organism evidence="2">
    <name type="scientific">Arundo donax</name>
    <name type="common">Giant reed</name>
    <name type="synonym">Donax arundinaceus</name>
    <dbReference type="NCBI Taxonomy" id="35708"/>
    <lineage>
        <taxon>Eukaryota</taxon>
        <taxon>Viridiplantae</taxon>
        <taxon>Streptophyta</taxon>
        <taxon>Embryophyta</taxon>
        <taxon>Tracheophyta</taxon>
        <taxon>Spermatophyta</taxon>
        <taxon>Magnoliopsida</taxon>
        <taxon>Liliopsida</taxon>
        <taxon>Poales</taxon>
        <taxon>Poaceae</taxon>
        <taxon>PACMAD clade</taxon>
        <taxon>Arundinoideae</taxon>
        <taxon>Arundineae</taxon>
        <taxon>Arundo</taxon>
    </lineage>
</organism>
<reference evidence="2" key="2">
    <citation type="journal article" date="2015" name="Data Brief">
        <title>Shoot transcriptome of the giant reed, Arundo donax.</title>
        <authorList>
            <person name="Barrero R.A."/>
            <person name="Guerrero F.D."/>
            <person name="Moolhuijzen P."/>
            <person name="Goolsby J.A."/>
            <person name="Tidwell J."/>
            <person name="Bellgard S.E."/>
            <person name="Bellgard M.I."/>
        </authorList>
    </citation>
    <scope>NUCLEOTIDE SEQUENCE</scope>
    <source>
        <tissue evidence="2">Shoot tissue taken approximately 20 cm above the soil surface</tissue>
    </source>
</reference>